<dbReference type="InterPro" id="IPR006619">
    <property type="entry name" value="PGRP_domain_met/bac"/>
</dbReference>
<dbReference type="PANTHER" id="PTHR11022:SF41">
    <property type="entry name" value="PEPTIDOGLYCAN-RECOGNITION PROTEIN LC-RELATED"/>
    <property type="match status" value="1"/>
</dbReference>
<feature type="region of interest" description="Disordered" evidence="2">
    <location>
        <begin position="229"/>
        <end position="259"/>
    </location>
</feature>
<organism evidence="5 6">
    <name type="scientific">Propioniciclava sinopodophylli</name>
    <dbReference type="NCBI Taxonomy" id="1837344"/>
    <lineage>
        <taxon>Bacteria</taxon>
        <taxon>Bacillati</taxon>
        <taxon>Actinomycetota</taxon>
        <taxon>Actinomycetes</taxon>
        <taxon>Propionibacteriales</taxon>
        <taxon>Propionibacteriaceae</taxon>
        <taxon>Propioniciclava</taxon>
    </lineage>
</organism>
<evidence type="ECO:0000256" key="3">
    <source>
        <dbReference type="SAM" id="SignalP"/>
    </source>
</evidence>
<keyword evidence="6" id="KW-1185">Reference proteome</keyword>
<feature type="compositionally biased region" description="Acidic residues" evidence="2">
    <location>
        <begin position="312"/>
        <end position="335"/>
    </location>
</feature>
<dbReference type="GO" id="GO:0008270">
    <property type="term" value="F:zinc ion binding"/>
    <property type="evidence" value="ECO:0007669"/>
    <property type="project" value="InterPro"/>
</dbReference>
<dbReference type="PROSITE" id="PS51318">
    <property type="entry name" value="TAT"/>
    <property type="match status" value="1"/>
</dbReference>
<reference evidence="5 6" key="1">
    <citation type="submission" date="2019-01" db="EMBL/GenBank/DDBJ databases">
        <title>Lactibacter flavus gen. nov., sp. nov., a novel bacterium of the family Propionibacteriaceae isolated from raw milk and dairy products.</title>
        <authorList>
            <person name="Huptas C."/>
            <person name="Wenning M."/>
            <person name="Breitenwieser F."/>
            <person name="Doll E."/>
            <person name="Von Neubeck M."/>
            <person name="Busse H.-J."/>
            <person name="Scherer S."/>
        </authorList>
    </citation>
    <scope>NUCLEOTIDE SEQUENCE [LARGE SCALE GENOMIC DNA]</scope>
    <source>
        <strain evidence="5 6">KCTC 33808</strain>
    </source>
</reference>
<feature type="chain" id="PRO_5021012400" description="Peptidoglycan recognition protein family domain-containing protein" evidence="3">
    <location>
        <begin position="30"/>
        <end position="335"/>
    </location>
</feature>
<dbReference type="GO" id="GO:0008745">
    <property type="term" value="F:N-acetylmuramoyl-L-alanine amidase activity"/>
    <property type="evidence" value="ECO:0007669"/>
    <property type="project" value="InterPro"/>
</dbReference>
<name>A0A4V2JS58_9ACTN</name>
<dbReference type="SUPFAM" id="SSF55846">
    <property type="entry name" value="N-acetylmuramoyl-L-alanine amidase-like"/>
    <property type="match status" value="1"/>
</dbReference>
<sequence length="335" mass="34730">MALSRRSLVAATVLLPVAGLALGGTSAHAAPPHPAIRPRADWAEGLAPKGPLELEDDVRFLLVHHTLTPNTDTAERIPERLRSFYRFHTSAERGWADVAYNFFVDPYGTIWEGREGSLDRPVKGDATGGSQGHALLCCFVGDHSTQAPTPAAMAAMTALLAWLAGRHGLTLAEEVTFTSRGSSRWREGAQVTTAQVAAHRDMSATECPGDALYPLVASQLLPDARALLASMPTPSPTPDANSTPTPQPTASPLPWPATPELSDDVLRAVGGGALAVGVGGVLAATLGRRGRGPVESAGPEEPAAGSAGAEQGGDDDGAADGEGAEQAQEEPDQRP</sequence>
<dbReference type="EMBL" id="SDMQ01000021">
    <property type="protein sequence ID" value="TBT82567.1"/>
    <property type="molecule type" value="Genomic_DNA"/>
</dbReference>
<dbReference type="InterPro" id="IPR006311">
    <property type="entry name" value="TAT_signal"/>
</dbReference>
<dbReference type="RefSeq" id="WP_131170107.1">
    <property type="nucleotide sequence ID" value="NZ_SDMQ01000021.1"/>
</dbReference>
<dbReference type="GO" id="GO:0009253">
    <property type="term" value="P:peptidoglycan catabolic process"/>
    <property type="evidence" value="ECO:0007669"/>
    <property type="project" value="InterPro"/>
</dbReference>
<comment type="caution">
    <text evidence="5">The sequence shown here is derived from an EMBL/GenBank/DDBJ whole genome shotgun (WGS) entry which is preliminary data.</text>
</comment>
<dbReference type="AlphaFoldDB" id="A0A4V2JS58"/>
<feature type="signal peptide" evidence="3">
    <location>
        <begin position="1"/>
        <end position="29"/>
    </location>
</feature>
<comment type="similarity">
    <text evidence="1">Belongs to the N-acetylmuramoyl-L-alanine amidase 2 family.</text>
</comment>
<feature type="domain" description="Peptidoglycan recognition protein family" evidence="4">
    <location>
        <begin position="34"/>
        <end position="182"/>
    </location>
</feature>
<feature type="region of interest" description="Disordered" evidence="2">
    <location>
        <begin position="287"/>
        <end position="335"/>
    </location>
</feature>
<dbReference type="Proteomes" id="UP000292373">
    <property type="component" value="Unassembled WGS sequence"/>
</dbReference>
<dbReference type="CDD" id="cd06583">
    <property type="entry name" value="PGRP"/>
    <property type="match status" value="1"/>
</dbReference>
<evidence type="ECO:0000256" key="2">
    <source>
        <dbReference type="SAM" id="MobiDB-lite"/>
    </source>
</evidence>
<dbReference type="Pfam" id="PF01510">
    <property type="entry name" value="Amidase_2"/>
    <property type="match status" value="1"/>
</dbReference>
<dbReference type="InterPro" id="IPR036505">
    <property type="entry name" value="Amidase/PGRP_sf"/>
</dbReference>
<dbReference type="InterPro" id="IPR015510">
    <property type="entry name" value="PGRP"/>
</dbReference>
<protein>
    <recommendedName>
        <fullName evidence="4">Peptidoglycan recognition protein family domain-containing protein</fullName>
    </recommendedName>
</protein>
<evidence type="ECO:0000256" key="1">
    <source>
        <dbReference type="ARBA" id="ARBA00007553"/>
    </source>
</evidence>
<feature type="compositionally biased region" description="Low complexity" evidence="2">
    <location>
        <begin position="295"/>
        <end position="309"/>
    </location>
</feature>
<dbReference type="PANTHER" id="PTHR11022">
    <property type="entry name" value="PEPTIDOGLYCAN RECOGNITION PROTEIN"/>
    <property type="match status" value="1"/>
</dbReference>
<dbReference type="Gene3D" id="3.40.80.10">
    <property type="entry name" value="Peptidoglycan recognition protein-like"/>
    <property type="match status" value="1"/>
</dbReference>
<accession>A0A4V2JS58</accession>
<feature type="compositionally biased region" description="Pro residues" evidence="2">
    <location>
        <begin position="245"/>
        <end position="257"/>
    </location>
</feature>
<evidence type="ECO:0000313" key="6">
    <source>
        <dbReference type="Proteomes" id="UP000292373"/>
    </source>
</evidence>
<dbReference type="OrthoDB" id="9773852at2"/>
<keyword evidence="3" id="KW-0732">Signal</keyword>
<evidence type="ECO:0000259" key="4">
    <source>
        <dbReference type="SMART" id="SM00701"/>
    </source>
</evidence>
<gene>
    <name evidence="5" type="ORF">ET989_14155</name>
</gene>
<evidence type="ECO:0000313" key="5">
    <source>
        <dbReference type="EMBL" id="TBT82567.1"/>
    </source>
</evidence>
<dbReference type="SMART" id="SM00701">
    <property type="entry name" value="PGRP"/>
    <property type="match status" value="1"/>
</dbReference>
<proteinExistence type="inferred from homology"/>
<dbReference type="InterPro" id="IPR002502">
    <property type="entry name" value="Amidase_domain"/>
</dbReference>